<accession>A0A834ASN9</accession>
<feature type="signal peptide" evidence="1">
    <location>
        <begin position="1"/>
        <end position="36"/>
    </location>
</feature>
<comment type="caution">
    <text evidence="2">The sequence shown here is derived from an EMBL/GenBank/DDBJ whole genome shotgun (WGS) entry which is preliminary data.</text>
</comment>
<gene>
    <name evidence="2" type="ORF">HJG60_010239</name>
</gene>
<feature type="chain" id="PRO_5032795169" evidence="1">
    <location>
        <begin position="37"/>
        <end position="123"/>
    </location>
</feature>
<organism evidence="2 3">
    <name type="scientific">Phyllostomus discolor</name>
    <name type="common">pale spear-nosed bat</name>
    <dbReference type="NCBI Taxonomy" id="89673"/>
    <lineage>
        <taxon>Eukaryota</taxon>
        <taxon>Metazoa</taxon>
        <taxon>Chordata</taxon>
        <taxon>Craniata</taxon>
        <taxon>Vertebrata</taxon>
        <taxon>Euteleostomi</taxon>
        <taxon>Mammalia</taxon>
        <taxon>Eutheria</taxon>
        <taxon>Laurasiatheria</taxon>
        <taxon>Chiroptera</taxon>
        <taxon>Yangochiroptera</taxon>
        <taxon>Phyllostomidae</taxon>
        <taxon>Phyllostominae</taxon>
        <taxon>Phyllostomus</taxon>
    </lineage>
</organism>
<reference evidence="2 3" key="1">
    <citation type="journal article" date="2020" name="Nature">
        <title>Six reference-quality genomes reveal evolution of bat adaptations.</title>
        <authorList>
            <person name="Jebb D."/>
            <person name="Huang Z."/>
            <person name="Pippel M."/>
            <person name="Hughes G.M."/>
            <person name="Lavrichenko K."/>
            <person name="Devanna P."/>
            <person name="Winkler S."/>
            <person name="Jermiin L.S."/>
            <person name="Skirmuntt E.C."/>
            <person name="Katzourakis A."/>
            <person name="Burkitt-Gray L."/>
            <person name="Ray D.A."/>
            <person name="Sullivan K.A.M."/>
            <person name="Roscito J.G."/>
            <person name="Kirilenko B.M."/>
            <person name="Davalos L.M."/>
            <person name="Corthals A.P."/>
            <person name="Power M.L."/>
            <person name="Jones G."/>
            <person name="Ransome R.D."/>
            <person name="Dechmann D.K.N."/>
            <person name="Locatelli A.G."/>
            <person name="Puechmaille S.J."/>
            <person name="Fedrigo O."/>
            <person name="Jarvis E.D."/>
            <person name="Hiller M."/>
            <person name="Vernes S.C."/>
            <person name="Myers E.W."/>
            <person name="Teeling E.C."/>
        </authorList>
    </citation>
    <scope>NUCLEOTIDE SEQUENCE [LARGE SCALE GENOMIC DNA]</scope>
    <source>
        <strain evidence="2">Bat1K_MPI-CBG_1</strain>
    </source>
</reference>
<evidence type="ECO:0000313" key="3">
    <source>
        <dbReference type="Proteomes" id="UP000664940"/>
    </source>
</evidence>
<sequence>MGQPLTKADRSWWRNPLLFFLKWEILLLRYTPVAHGSAQLEQLNNAPLDCLFLPPPLACLTLPSLPLLFLGIHSQNKLPGPSPCSGSSWGKLRLSQKLTQNIYLSPLSRTHSHQSFPSLLTRN</sequence>
<name>A0A834ASN9_9CHIR</name>
<dbReference type="AlphaFoldDB" id="A0A834ASN9"/>
<evidence type="ECO:0000313" key="2">
    <source>
        <dbReference type="EMBL" id="KAF6119853.1"/>
    </source>
</evidence>
<dbReference type="Proteomes" id="UP000664940">
    <property type="component" value="Unassembled WGS sequence"/>
</dbReference>
<dbReference type="EMBL" id="JABVXQ010000003">
    <property type="protein sequence ID" value="KAF6119853.1"/>
    <property type="molecule type" value="Genomic_DNA"/>
</dbReference>
<evidence type="ECO:0000256" key="1">
    <source>
        <dbReference type="SAM" id="SignalP"/>
    </source>
</evidence>
<proteinExistence type="predicted"/>
<keyword evidence="1" id="KW-0732">Signal</keyword>
<protein>
    <submittedName>
        <fullName evidence="2">Uncharacterized protein</fullName>
    </submittedName>
</protein>